<protein>
    <submittedName>
        <fullName evidence="2">Uncharacterized protein</fullName>
    </submittedName>
</protein>
<evidence type="ECO:0000256" key="1">
    <source>
        <dbReference type="SAM" id="MobiDB-lite"/>
    </source>
</evidence>
<name>A0ABV5FUP7_9MICC</name>
<gene>
    <name evidence="2" type="ORF">ACFFX0_02795</name>
</gene>
<accession>A0ABV5FUP7</accession>
<comment type="caution">
    <text evidence="2">The sequence shown here is derived from an EMBL/GenBank/DDBJ whole genome shotgun (WGS) entry which is preliminary data.</text>
</comment>
<dbReference type="EMBL" id="JBHMFI010000001">
    <property type="protein sequence ID" value="MFB9070174.1"/>
    <property type="molecule type" value="Genomic_DNA"/>
</dbReference>
<proteinExistence type="predicted"/>
<keyword evidence="3" id="KW-1185">Reference proteome</keyword>
<evidence type="ECO:0000313" key="2">
    <source>
        <dbReference type="EMBL" id="MFB9070174.1"/>
    </source>
</evidence>
<organism evidence="2 3">
    <name type="scientific">Citricoccus parietis</name>
    <dbReference type="NCBI Taxonomy" id="592307"/>
    <lineage>
        <taxon>Bacteria</taxon>
        <taxon>Bacillati</taxon>
        <taxon>Actinomycetota</taxon>
        <taxon>Actinomycetes</taxon>
        <taxon>Micrococcales</taxon>
        <taxon>Micrococcaceae</taxon>
        <taxon>Citricoccus</taxon>
    </lineage>
</organism>
<sequence length="110" mass="11932">MSSAPTRPSPGVSRPCRFSSCAATRARSMAPRTELPWRVSSCSRVARVRATASVTNAEASRAGTSWPPSGPKPVRNATIRCSAAASWYPRTRRLNRSCTEVDRRVVPTLS</sequence>
<reference evidence="2 3" key="1">
    <citation type="submission" date="2024-09" db="EMBL/GenBank/DDBJ databases">
        <authorList>
            <person name="Sun Q."/>
            <person name="Mori K."/>
        </authorList>
    </citation>
    <scope>NUCLEOTIDE SEQUENCE [LARGE SCALE GENOMIC DNA]</scope>
    <source>
        <strain evidence="2 3">CCM 7609</strain>
    </source>
</reference>
<evidence type="ECO:0000313" key="3">
    <source>
        <dbReference type="Proteomes" id="UP001589575"/>
    </source>
</evidence>
<feature type="region of interest" description="Disordered" evidence="1">
    <location>
        <begin position="53"/>
        <end position="75"/>
    </location>
</feature>
<dbReference type="Proteomes" id="UP001589575">
    <property type="component" value="Unassembled WGS sequence"/>
</dbReference>